<protein>
    <submittedName>
        <fullName evidence="1">Uncharacterized protein</fullName>
    </submittedName>
</protein>
<keyword evidence="2" id="KW-1185">Reference proteome</keyword>
<evidence type="ECO:0000313" key="2">
    <source>
        <dbReference type="Proteomes" id="UP000225160"/>
    </source>
</evidence>
<sequence>MLKNQRKFLATLENPSKIDFKECVLVGGINRLGNR</sequence>
<evidence type="ECO:0000313" key="1">
    <source>
        <dbReference type="EMBL" id="ARU14406.1"/>
    </source>
</evidence>
<accession>A0A286QSI2</accession>
<dbReference type="Proteomes" id="UP000225160">
    <property type="component" value="Segment"/>
</dbReference>
<reference evidence="1 2" key="1">
    <citation type="journal article" date="2017" name="Front. Microbiol.">
        <title>Global Survey and Genome Exploration of Bacteriophages Infecting the Lactic Acid Bacterium Streptococcus thermophilus.</title>
        <authorList>
            <person name="McDonnell B."/>
            <person name="Mahony J."/>
            <person name="Hanemaaijer L."/>
            <person name="Neve H."/>
            <person name="Noben J.-P."/>
            <person name="Lugli G.A."/>
            <person name="Ventura M."/>
            <person name="Kouwen T.R."/>
            <person name="van Sinderen D."/>
        </authorList>
    </citation>
    <scope>NUCLEOTIDE SEQUENCE [LARGE SCALE GENOMIC DNA]</scope>
</reference>
<name>A0A286QSI2_9CAUD</name>
<organism evidence="1 2">
    <name type="scientific">Streptococcus phage P7955</name>
    <dbReference type="NCBI Taxonomy" id="1971440"/>
    <lineage>
        <taxon>Viruses</taxon>
        <taxon>Duplodnaviria</taxon>
        <taxon>Heunggongvirae</taxon>
        <taxon>Uroviricota</taxon>
        <taxon>Caudoviricetes</taxon>
        <taxon>Aliceevansviridae</taxon>
        <taxon>Brussowvirus</taxon>
        <taxon>Brussowvirus P7955</taxon>
    </lineage>
</organism>
<proteinExistence type="predicted"/>
<dbReference type="EMBL" id="KY705281">
    <property type="protein sequence ID" value="ARU14406.1"/>
    <property type="molecule type" value="Genomic_DNA"/>
</dbReference>
<gene>
    <name evidence="1" type="ORF">P7955_37</name>
</gene>